<dbReference type="PANTHER" id="PTHR10622:SF10">
    <property type="entry name" value="HET DOMAIN-CONTAINING PROTEIN"/>
    <property type="match status" value="1"/>
</dbReference>
<sequence length="616" mass="70680">MWLIDVETRELEYFASCEKVRYAILSHTWEEEEVTFQEFRDGTAKDRMGYAKIMKTCNQAQKDGLRYAWVDTCCINKESSAELSEAINSMWRYYWNARICYALLSDVRSFGMEMTDDMLIPNRESFPVNEKAQALWNGHVVKSRWFTRGWTLQELIAPQNLLLFNSAWTLLGERYNLCISLSELTGIDAELLAYPGTTSLTDYTIAKKMSWAARRETSRIEDRAYSLLGLFDINMPLLYGEGRKAFIRLQEEIIKSSSDMSFLAFGPQVGNRNIDGIFADSPDRFAPYANVVPWKGRLESAEFRLTNRGLQFHGLCTVRGFGEVLGLLNCRLKDDFRGPLALRLCPRDELDQRHVPSAQNSTQDYVPEPCRPARLLRLITRLETTHVNDRIAVVPNIENVEIHEGPATILRSPRLATNGYDRPYSAKGLWVRSTKNSKLTIKIVNAVPQGAWNHETGFMLMKYRLLRSTTEGSKQYVAGVTVKLAGETSHLIDIGFRFGDSSILREHEFKVARHVPNRDMCDWAEQDSDYLRDWKKNTDSDTEDHQECLSHCQRLCEGLELVVKLRYKRVHGEMIWVLAVGAYDQNNKTDASDSRKDLYPSQTVSCGCPICDRVRD</sequence>
<comment type="caution">
    <text evidence="2">The sequence shown here is derived from an EMBL/GenBank/DDBJ whole genome shotgun (WGS) entry which is preliminary data.</text>
</comment>
<evidence type="ECO:0000259" key="1">
    <source>
        <dbReference type="Pfam" id="PF06985"/>
    </source>
</evidence>
<dbReference type="Proteomes" id="UP000825890">
    <property type="component" value="Unassembled WGS sequence"/>
</dbReference>
<accession>A0A9P3FN31</accession>
<dbReference type="RefSeq" id="XP_044664396.1">
    <property type="nucleotide sequence ID" value="XM_044808461.1"/>
</dbReference>
<feature type="domain" description="Heterokaryon incompatibility" evidence="1">
    <location>
        <begin position="22"/>
        <end position="154"/>
    </location>
</feature>
<dbReference type="AlphaFoldDB" id="A0A9P3FN31"/>
<gene>
    <name evidence="2" type="ORF">CKM354_001292600</name>
</gene>
<evidence type="ECO:0000313" key="2">
    <source>
        <dbReference type="EMBL" id="GIZ49909.1"/>
    </source>
</evidence>
<dbReference type="GeneID" id="68298501"/>
<dbReference type="InterPro" id="IPR010730">
    <property type="entry name" value="HET"/>
</dbReference>
<dbReference type="PANTHER" id="PTHR10622">
    <property type="entry name" value="HET DOMAIN-CONTAINING PROTEIN"/>
    <property type="match status" value="1"/>
</dbReference>
<evidence type="ECO:0000313" key="3">
    <source>
        <dbReference type="Proteomes" id="UP000825890"/>
    </source>
</evidence>
<name>A0A9P3FN31_9PEZI</name>
<proteinExistence type="predicted"/>
<reference evidence="2 3" key="1">
    <citation type="submission" date="2021-01" db="EMBL/GenBank/DDBJ databases">
        <title>Cercospora kikuchii MAFF 305040 whole genome shotgun sequence.</title>
        <authorList>
            <person name="Kashiwa T."/>
            <person name="Suzuki T."/>
        </authorList>
    </citation>
    <scope>NUCLEOTIDE SEQUENCE [LARGE SCALE GENOMIC DNA]</scope>
    <source>
        <strain evidence="2 3">MAFF 305040</strain>
    </source>
</reference>
<protein>
    <recommendedName>
        <fullName evidence="1">Heterokaryon incompatibility domain-containing protein</fullName>
    </recommendedName>
</protein>
<dbReference type="OrthoDB" id="674604at2759"/>
<organism evidence="2 3">
    <name type="scientific">Cercospora kikuchii</name>
    <dbReference type="NCBI Taxonomy" id="84275"/>
    <lineage>
        <taxon>Eukaryota</taxon>
        <taxon>Fungi</taxon>
        <taxon>Dikarya</taxon>
        <taxon>Ascomycota</taxon>
        <taxon>Pezizomycotina</taxon>
        <taxon>Dothideomycetes</taxon>
        <taxon>Dothideomycetidae</taxon>
        <taxon>Mycosphaerellales</taxon>
        <taxon>Mycosphaerellaceae</taxon>
        <taxon>Cercospora</taxon>
    </lineage>
</organism>
<dbReference type="EMBL" id="BOLY01000009">
    <property type="protein sequence ID" value="GIZ49909.1"/>
    <property type="molecule type" value="Genomic_DNA"/>
</dbReference>
<keyword evidence="3" id="KW-1185">Reference proteome</keyword>
<dbReference type="Pfam" id="PF06985">
    <property type="entry name" value="HET"/>
    <property type="match status" value="1"/>
</dbReference>